<feature type="compositionally biased region" description="Acidic residues" evidence="1">
    <location>
        <begin position="68"/>
        <end position="93"/>
    </location>
</feature>
<dbReference type="Proteomes" id="UP000749309">
    <property type="component" value="Unassembled WGS sequence"/>
</dbReference>
<dbReference type="EMBL" id="JAAQVJ010000052">
    <property type="protein sequence ID" value="KAF3897500.1"/>
    <property type="molecule type" value="Genomic_DNA"/>
</dbReference>
<reference evidence="2" key="1">
    <citation type="submission" date="2020-03" db="EMBL/GenBank/DDBJ databases">
        <title>Whole Genome Sequence of Trichophyton interdigitale from India.</title>
        <authorList>
            <person name="Kumar P."/>
        </authorList>
    </citation>
    <scope>NUCLEOTIDE SEQUENCE</scope>
    <source>
        <strain evidence="2">UCMS-IGIB-CI14</strain>
    </source>
</reference>
<comment type="caution">
    <text evidence="2">The sequence shown here is derived from an EMBL/GenBank/DDBJ whole genome shotgun (WGS) entry which is preliminary data.</text>
</comment>
<evidence type="ECO:0000313" key="2">
    <source>
        <dbReference type="EMBL" id="KAF3897500.1"/>
    </source>
</evidence>
<protein>
    <submittedName>
        <fullName evidence="2">Uncharacterized protein</fullName>
    </submittedName>
</protein>
<gene>
    <name evidence="2" type="ORF">GY632_2255</name>
</gene>
<evidence type="ECO:0000256" key="1">
    <source>
        <dbReference type="SAM" id="MobiDB-lite"/>
    </source>
</evidence>
<name>A0A9P4YHE4_9EURO</name>
<sequence>MRVSKGPSSALKQQRQWETVPVRQIYWQATDQPEREDPHVSSRATQRKLARPSVLPLRSFEVESSKVDDDDSADSDDDSDEEEEEDDDDDEDDAAKRRERHGLTYSALLST</sequence>
<organism evidence="2 3">
    <name type="scientific">Trichophyton interdigitale</name>
    <dbReference type="NCBI Taxonomy" id="101480"/>
    <lineage>
        <taxon>Eukaryota</taxon>
        <taxon>Fungi</taxon>
        <taxon>Dikarya</taxon>
        <taxon>Ascomycota</taxon>
        <taxon>Pezizomycotina</taxon>
        <taxon>Eurotiomycetes</taxon>
        <taxon>Eurotiomycetidae</taxon>
        <taxon>Onygenales</taxon>
        <taxon>Arthrodermataceae</taxon>
        <taxon>Trichophyton</taxon>
    </lineage>
</organism>
<evidence type="ECO:0000313" key="3">
    <source>
        <dbReference type="Proteomes" id="UP000749309"/>
    </source>
</evidence>
<proteinExistence type="predicted"/>
<accession>A0A9P4YHE4</accession>
<dbReference type="AlphaFoldDB" id="A0A9P4YHE4"/>
<feature type="region of interest" description="Disordered" evidence="1">
    <location>
        <begin position="1"/>
        <end position="20"/>
    </location>
</feature>
<feature type="compositionally biased region" description="Polar residues" evidence="1">
    <location>
        <begin position="1"/>
        <end position="17"/>
    </location>
</feature>
<feature type="region of interest" description="Disordered" evidence="1">
    <location>
        <begin position="29"/>
        <end position="111"/>
    </location>
</feature>